<dbReference type="PANTHER" id="PTHR37984:SF11">
    <property type="entry name" value="INTEGRASE CATALYTIC DOMAIN-CONTAINING PROTEIN"/>
    <property type="match status" value="1"/>
</dbReference>
<proteinExistence type="predicted"/>
<evidence type="ECO:0000313" key="4">
    <source>
        <dbReference type="EMBL" id="PFX13978.1"/>
    </source>
</evidence>
<dbReference type="Pfam" id="PF00665">
    <property type="entry name" value="rve"/>
    <property type="match status" value="1"/>
</dbReference>
<dbReference type="GO" id="GO:0015074">
    <property type="term" value="P:DNA integration"/>
    <property type="evidence" value="ECO:0007669"/>
    <property type="project" value="InterPro"/>
</dbReference>
<dbReference type="FunFam" id="1.10.340.70:FF:000003">
    <property type="entry name" value="Protein CBG25708"/>
    <property type="match status" value="1"/>
</dbReference>
<dbReference type="SUPFAM" id="SSF53098">
    <property type="entry name" value="Ribonuclease H-like"/>
    <property type="match status" value="1"/>
</dbReference>
<protein>
    <submittedName>
        <fullName evidence="4">Uncharacterized protein K02A2.6</fullName>
    </submittedName>
</protein>
<dbReference type="Gene3D" id="3.30.70.270">
    <property type="match status" value="1"/>
</dbReference>
<dbReference type="InterPro" id="IPR000477">
    <property type="entry name" value="RT_dom"/>
</dbReference>
<feature type="domain" description="Integrase catalytic" evidence="3">
    <location>
        <begin position="233"/>
        <end position="386"/>
    </location>
</feature>
<dbReference type="FunFam" id="3.30.420.10:FF:000063">
    <property type="entry name" value="Retrovirus-related Pol polyprotein from transposon 297-like Protein"/>
    <property type="match status" value="1"/>
</dbReference>
<evidence type="ECO:0000256" key="1">
    <source>
        <dbReference type="SAM" id="Coils"/>
    </source>
</evidence>
<keyword evidence="5" id="KW-1185">Reference proteome</keyword>
<dbReference type="InterPro" id="IPR001584">
    <property type="entry name" value="Integrase_cat-core"/>
</dbReference>
<dbReference type="Gene3D" id="3.30.420.10">
    <property type="entry name" value="Ribonuclease H-like superfamily/Ribonuclease H"/>
    <property type="match status" value="1"/>
</dbReference>
<dbReference type="PROSITE" id="PS50878">
    <property type="entry name" value="RT_POL"/>
    <property type="match status" value="1"/>
</dbReference>
<dbReference type="SUPFAM" id="SSF56672">
    <property type="entry name" value="DNA/RNA polymerases"/>
    <property type="match status" value="1"/>
</dbReference>
<evidence type="ECO:0000259" key="2">
    <source>
        <dbReference type="PROSITE" id="PS50878"/>
    </source>
</evidence>
<dbReference type="OrthoDB" id="5969550at2759"/>
<organism evidence="4 5">
    <name type="scientific">Stylophora pistillata</name>
    <name type="common">Smooth cauliflower coral</name>
    <dbReference type="NCBI Taxonomy" id="50429"/>
    <lineage>
        <taxon>Eukaryota</taxon>
        <taxon>Metazoa</taxon>
        <taxon>Cnidaria</taxon>
        <taxon>Anthozoa</taxon>
        <taxon>Hexacorallia</taxon>
        <taxon>Scleractinia</taxon>
        <taxon>Astrocoeniina</taxon>
        <taxon>Pocilloporidae</taxon>
        <taxon>Stylophora</taxon>
    </lineage>
</organism>
<dbReference type="Pfam" id="PF00078">
    <property type="entry name" value="RVT_1"/>
    <property type="match status" value="1"/>
</dbReference>
<dbReference type="AlphaFoldDB" id="A0A2B4RC59"/>
<dbReference type="PANTHER" id="PTHR37984">
    <property type="entry name" value="PROTEIN CBG26694"/>
    <property type="match status" value="1"/>
</dbReference>
<feature type="coiled-coil region" evidence="1">
    <location>
        <begin position="331"/>
        <end position="358"/>
    </location>
</feature>
<dbReference type="CDD" id="cd01647">
    <property type="entry name" value="RT_LTR"/>
    <property type="match status" value="1"/>
</dbReference>
<dbReference type="InterPro" id="IPR036397">
    <property type="entry name" value="RNaseH_sf"/>
</dbReference>
<dbReference type="InterPro" id="IPR041588">
    <property type="entry name" value="Integrase_H2C2"/>
</dbReference>
<dbReference type="Pfam" id="PF17921">
    <property type="entry name" value="Integrase_H2C2"/>
    <property type="match status" value="1"/>
</dbReference>
<dbReference type="Proteomes" id="UP000225706">
    <property type="component" value="Unassembled WGS sequence"/>
</dbReference>
<dbReference type="EMBL" id="LSMT01000859">
    <property type="protein sequence ID" value="PFX13978.1"/>
    <property type="molecule type" value="Genomic_DNA"/>
</dbReference>
<dbReference type="InterPro" id="IPR050951">
    <property type="entry name" value="Retrovirus_Pol_polyprotein"/>
</dbReference>
<keyword evidence="1" id="KW-0175">Coiled coil</keyword>
<sequence>MRRANEAIIRERYPIPTVDEVLQSLNQSTMFSKLDLKWGYHQLELHPDSRSITTFTTHCGLYQYKRLMFGISSAPEVYQHVIQQSLQGCEGVANISDDIIIHGKNTEEHDRRLQRVLERLKEKNLTLNAEKCKFHMTQMVFMGLVLSSCGIGPTEDKLILRGTRIVIPSKLRPRVLNLAHEGHPGIVSMKQRLRSKVWWPGIDREAEKFCKTCHGCQLISSPANPEPIKSNPLPSGPWQDLTIDLLGPLPSGESVLGIIDYFSRYYEVEAMRSTTLEKVIECLEKIFTTRGLPQLLRSDNGPQFRSEIFEWYLEDNGMEHGKTTLLWPQANGEAERQNKSLHKRMKIAQAEEKEWKNEVRKYLVTYRSTPHTTTGVSPAELLFGRKMRTKLPELKEESTESEM</sequence>
<evidence type="ECO:0000313" key="5">
    <source>
        <dbReference type="Proteomes" id="UP000225706"/>
    </source>
</evidence>
<name>A0A2B4RC59_STYPI</name>
<accession>A0A2B4RC59</accession>
<feature type="domain" description="Reverse transcriptase" evidence="2">
    <location>
        <begin position="1"/>
        <end position="146"/>
    </location>
</feature>
<dbReference type="InterPro" id="IPR043128">
    <property type="entry name" value="Rev_trsase/Diguanyl_cyclase"/>
</dbReference>
<dbReference type="InterPro" id="IPR012337">
    <property type="entry name" value="RNaseH-like_sf"/>
</dbReference>
<dbReference type="Gene3D" id="1.10.340.70">
    <property type="match status" value="1"/>
</dbReference>
<evidence type="ECO:0000259" key="3">
    <source>
        <dbReference type="PROSITE" id="PS50994"/>
    </source>
</evidence>
<reference evidence="5" key="1">
    <citation type="journal article" date="2017" name="bioRxiv">
        <title>Comparative analysis of the genomes of Stylophora pistillata and Acropora digitifera provides evidence for extensive differences between species of corals.</title>
        <authorList>
            <person name="Voolstra C.R."/>
            <person name="Li Y."/>
            <person name="Liew Y.J."/>
            <person name="Baumgarten S."/>
            <person name="Zoccola D."/>
            <person name="Flot J.-F."/>
            <person name="Tambutte S."/>
            <person name="Allemand D."/>
            <person name="Aranda M."/>
        </authorList>
    </citation>
    <scope>NUCLEOTIDE SEQUENCE [LARGE SCALE GENOMIC DNA]</scope>
</reference>
<dbReference type="STRING" id="50429.A0A2B4RC59"/>
<dbReference type="GO" id="GO:0003676">
    <property type="term" value="F:nucleic acid binding"/>
    <property type="evidence" value="ECO:0007669"/>
    <property type="project" value="InterPro"/>
</dbReference>
<comment type="caution">
    <text evidence="4">The sequence shown here is derived from an EMBL/GenBank/DDBJ whole genome shotgun (WGS) entry which is preliminary data.</text>
</comment>
<dbReference type="InterPro" id="IPR043502">
    <property type="entry name" value="DNA/RNA_pol_sf"/>
</dbReference>
<dbReference type="Gene3D" id="3.10.10.10">
    <property type="entry name" value="HIV Type 1 Reverse Transcriptase, subunit A, domain 1"/>
    <property type="match status" value="1"/>
</dbReference>
<dbReference type="PROSITE" id="PS50994">
    <property type="entry name" value="INTEGRASE"/>
    <property type="match status" value="1"/>
</dbReference>
<gene>
    <name evidence="4" type="primary">K02A2.6</name>
    <name evidence="4" type="ORF">AWC38_SpisGene21904</name>
</gene>